<feature type="compositionally biased region" description="Basic residues" evidence="1">
    <location>
        <begin position="159"/>
        <end position="170"/>
    </location>
</feature>
<feature type="compositionally biased region" description="Low complexity" evidence="1">
    <location>
        <begin position="182"/>
        <end position="195"/>
    </location>
</feature>
<dbReference type="EMBL" id="CADCWC010000421">
    <property type="protein sequence ID" value="CAA9551213.1"/>
    <property type="molecule type" value="Genomic_DNA"/>
</dbReference>
<feature type="compositionally biased region" description="Low complexity" evidence="1">
    <location>
        <begin position="67"/>
        <end position="76"/>
    </location>
</feature>
<feature type="non-terminal residue" evidence="2">
    <location>
        <position position="1"/>
    </location>
</feature>
<feature type="compositionally biased region" description="Basic and acidic residues" evidence="1">
    <location>
        <begin position="101"/>
        <end position="135"/>
    </location>
</feature>
<name>A0A6J4UHU2_9ACTN</name>
<feature type="region of interest" description="Disordered" evidence="1">
    <location>
        <begin position="99"/>
        <end position="265"/>
    </location>
</feature>
<protein>
    <submittedName>
        <fullName evidence="2">Uncharacterized protein</fullName>
    </submittedName>
</protein>
<dbReference type="AlphaFoldDB" id="A0A6J4UHU2"/>
<reference evidence="2" key="1">
    <citation type="submission" date="2020-02" db="EMBL/GenBank/DDBJ databases">
        <authorList>
            <person name="Meier V. D."/>
        </authorList>
    </citation>
    <scope>NUCLEOTIDE SEQUENCE</scope>
    <source>
        <strain evidence="2">AVDCRST_MAG79</strain>
    </source>
</reference>
<feature type="compositionally biased region" description="Basic and acidic residues" evidence="1">
    <location>
        <begin position="252"/>
        <end position="265"/>
    </location>
</feature>
<feature type="compositionally biased region" description="Basic and acidic residues" evidence="1">
    <location>
        <begin position="1"/>
        <end position="14"/>
    </location>
</feature>
<proteinExistence type="predicted"/>
<feature type="non-terminal residue" evidence="2">
    <location>
        <position position="265"/>
    </location>
</feature>
<feature type="region of interest" description="Disordered" evidence="1">
    <location>
        <begin position="47"/>
        <end position="83"/>
    </location>
</feature>
<gene>
    <name evidence="2" type="ORF">AVDCRST_MAG79-2715</name>
</gene>
<feature type="region of interest" description="Disordered" evidence="1">
    <location>
        <begin position="1"/>
        <end position="32"/>
    </location>
</feature>
<feature type="compositionally biased region" description="Basic residues" evidence="1">
    <location>
        <begin position="16"/>
        <end position="31"/>
    </location>
</feature>
<evidence type="ECO:0000313" key="2">
    <source>
        <dbReference type="EMBL" id="CAA9551213.1"/>
    </source>
</evidence>
<accession>A0A6J4UHU2</accession>
<feature type="compositionally biased region" description="Low complexity" evidence="1">
    <location>
        <begin position="136"/>
        <end position="158"/>
    </location>
</feature>
<evidence type="ECO:0000256" key="1">
    <source>
        <dbReference type="SAM" id="MobiDB-lite"/>
    </source>
</evidence>
<sequence length="265" mass="28787">EGTDGAARRDDGPGGRRVRPGRRRHGARAGRCHGAARAALAALHRHAARGRGVAAGGRAHQRRRGPARALRALLPPRRVPRRRPPASLDVLRARGGPLPLLRDDGHAADRVRERPLRQHVRDRPRLRDGRRDAARGRAGVPRQLLGRVHGRGARALAVGRRRAPRQRGRGLGRDGGRRTARGRGPAEPRAPAVPGVPGPEHRRRPHGVLLHDARIGASRDRVGHLGRRDGRDARDRRGVPGGRRALHAAAARGDRQDVRRPAAAV</sequence>
<feature type="compositionally biased region" description="Basic and acidic residues" evidence="1">
    <location>
        <begin position="209"/>
        <end position="238"/>
    </location>
</feature>
<organism evidence="2">
    <name type="scientific">uncultured Thermoleophilia bacterium</name>
    <dbReference type="NCBI Taxonomy" id="1497501"/>
    <lineage>
        <taxon>Bacteria</taxon>
        <taxon>Bacillati</taxon>
        <taxon>Actinomycetota</taxon>
        <taxon>Thermoleophilia</taxon>
        <taxon>environmental samples</taxon>
    </lineage>
</organism>